<dbReference type="EMBL" id="BABT02000067">
    <property type="protein sequence ID" value="GAA95838.1"/>
    <property type="molecule type" value="Genomic_DNA"/>
</dbReference>
<feature type="transmembrane region" description="Helical" evidence="1">
    <location>
        <begin position="39"/>
        <end position="58"/>
    </location>
</feature>
<gene>
    <name evidence="2" type="primary">Mo02495</name>
    <name evidence="2" type="ORF">E5Q_02495</name>
</gene>
<comment type="caution">
    <text evidence="2">The sequence shown here is derived from an EMBL/GenBank/DDBJ whole genome shotgun (WGS) entry which is preliminary data.</text>
</comment>
<evidence type="ECO:0000313" key="2">
    <source>
        <dbReference type="EMBL" id="GAA95838.1"/>
    </source>
</evidence>
<keyword evidence="1" id="KW-0812">Transmembrane</keyword>
<dbReference type="InParanoid" id="G7DZ28"/>
<evidence type="ECO:0000313" key="3">
    <source>
        <dbReference type="Proteomes" id="UP000009131"/>
    </source>
</evidence>
<accession>G7DZ28</accession>
<dbReference type="SUPFAM" id="SSF52266">
    <property type="entry name" value="SGNH hydrolase"/>
    <property type="match status" value="1"/>
</dbReference>
<dbReference type="HOGENOM" id="CLU_047150_0_0_1"/>
<evidence type="ECO:0000256" key="1">
    <source>
        <dbReference type="SAM" id="Phobius"/>
    </source>
</evidence>
<dbReference type="Proteomes" id="UP000009131">
    <property type="component" value="Unassembled WGS sequence"/>
</dbReference>
<protein>
    <submittedName>
        <fullName evidence="2">Uncharacterized protein</fullName>
    </submittedName>
</protein>
<dbReference type="OrthoDB" id="2588793at2759"/>
<dbReference type="InterPro" id="IPR036514">
    <property type="entry name" value="SGNH_hydro_sf"/>
</dbReference>
<keyword evidence="3" id="KW-1185">Reference proteome</keyword>
<keyword evidence="1" id="KW-0472">Membrane</keyword>
<dbReference type="eggNOG" id="ENOG502S04P">
    <property type="taxonomic scope" value="Eukaryota"/>
</dbReference>
<keyword evidence="1" id="KW-1133">Transmembrane helix</keyword>
<dbReference type="AlphaFoldDB" id="G7DZ28"/>
<dbReference type="RefSeq" id="XP_014566836.1">
    <property type="nucleotide sequence ID" value="XM_014711350.1"/>
</dbReference>
<reference evidence="2 3" key="2">
    <citation type="journal article" date="2012" name="Open Biol.">
        <title>Characteristics of nucleosomes and linker DNA regions on the genome of the basidiomycete Mixia osmundae revealed by mono- and dinucleosome mapping.</title>
        <authorList>
            <person name="Nishida H."/>
            <person name="Kondo S."/>
            <person name="Matsumoto T."/>
            <person name="Suzuki Y."/>
            <person name="Yoshikawa H."/>
            <person name="Taylor T.D."/>
            <person name="Sugiyama J."/>
        </authorList>
    </citation>
    <scope>NUCLEOTIDE SEQUENCE [LARGE SCALE GENOMIC DNA]</scope>
    <source>
        <strain evidence="3">CBS 9802 / IAM 14324 / JCM 22182 / KY 12970</strain>
    </source>
</reference>
<proteinExistence type="predicted"/>
<sequence>MLLQKDVEKANLLNPEVYGRGSVDSELYFRRTTKSTSRICAFAAGVIVTSLCSAIVIVSGTRWPAAEQVEPAAPHLQRAFCADPYAEPGVLEFDHSDRLAARWRPYDGQNCPPAPDYTRLLRLACPSNLTATNQSITYAEELRRYTHLGQHRLPKVAFEGMSIEAIEQTYESQQALDELSFLRNKTVLILGDSVDRNSIEQLGEVTDQHVKITRYDSPLNTSLYAGFDPKGCPHSLHFERLNFKVVNGFHYGSDDSDTFAKSQPDWRAPGRFEERVDKLFAPMFGKEDSIADKPDFISFSSGLWDAAMAGRIDRFANRSTERPLSENDLAWYANRLHSMIAHIRATWDAPIWIRGMARPGEQHRYATHDFVGNTPDAEHTTNFFTDARAAQLIYVAKKVAKEANVPYYDFNAVWEGQQIYQAGVHPVTLPAFAAISQPLLHHLKMTFERD</sequence>
<name>G7DZ28_MIXOS</name>
<dbReference type="Gene3D" id="3.40.50.1110">
    <property type="entry name" value="SGNH hydrolase"/>
    <property type="match status" value="1"/>
</dbReference>
<reference evidence="2 3" key="1">
    <citation type="journal article" date="2011" name="J. Gen. Appl. Microbiol.">
        <title>Draft genome sequencing of the enigmatic basidiomycete Mixia osmundae.</title>
        <authorList>
            <person name="Nishida H."/>
            <person name="Nagatsuka Y."/>
            <person name="Sugiyama J."/>
        </authorList>
    </citation>
    <scope>NUCLEOTIDE SEQUENCE [LARGE SCALE GENOMIC DNA]</scope>
    <source>
        <strain evidence="3">CBS 9802 / IAM 14324 / JCM 22182 / KY 12970</strain>
    </source>
</reference>
<organism evidence="2 3">
    <name type="scientific">Mixia osmundae (strain CBS 9802 / IAM 14324 / JCM 22182 / KY 12970)</name>
    <dbReference type="NCBI Taxonomy" id="764103"/>
    <lineage>
        <taxon>Eukaryota</taxon>
        <taxon>Fungi</taxon>
        <taxon>Dikarya</taxon>
        <taxon>Basidiomycota</taxon>
        <taxon>Pucciniomycotina</taxon>
        <taxon>Mixiomycetes</taxon>
        <taxon>Mixiales</taxon>
        <taxon>Mixiaceae</taxon>
        <taxon>Mixia</taxon>
    </lineage>
</organism>